<protein>
    <submittedName>
        <fullName evidence="1">Uncharacterized protein</fullName>
    </submittedName>
</protein>
<comment type="caution">
    <text evidence="1">The sequence shown here is derived from an EMBL/GenBank/DDBJ whole genome shotgun (WGS) entry which is preliminary data.</text>
</comment>
<dbReference type="EMBL" id="JALNTZ010000004">
    <property type="protein sequence ID" value="KAJ3653712.1"/>
    <property type="molecule type" value="Genomic_DNA"/>
</dbReference>
<organism evidence="1 2">
    <name type="scientific">Zophobas morio</name>
    <dbReference type="NCBI Taxonomy" id="2755281"/>
    <lineage>
        <taxon>Eukaryota</taxon>
        <taxon>Metazoa</taxon>
        <taxon>Ecdysozoa</taxon>
        <taxon>Arthropoda</taxon>
        <taxon>Hexapoda</taxon>
        <taxon>Insecta</taxon>
        <taxon>Pterygota</taxon>
        <taxon>Neoptera</taxon>
        <taxon>Endopterygota</taxon>
        <taxon>Coleoptera</taxon>
        <taxon>Polyphaga</taxon>
        <taxon>Cucujiformia</taxon>
        <taxon>Tenebrionidae</taxon>
        <taxon>Zophobas</taxon>
    </lineage>
</organism>
<dbReference type="AlphaFoldDB" id="A0AA38IGU7"/>
<sequence length="93" mass="10028">MAVDNVKFGQLTCARMTDDAVERQIVAADRLILIKDGGGEGRGGVVFKKSTLILAGRIINFLLARQQFCFQIGSSLKNTGFGGTPAQLRMIPD</sequence>
<dbReference type="Proteomes" id="UP001168821">
    <property type="component" value="Unassembled WGS sequence"/>
</dbReference>
<reference evidence="1" key="1">
    <citation type="journal article" date="2023" name="G3 (Bethesda)">
        <title>Whole genome assemblies of Zophobas morio and Tenebrio molitor.</title>
        <authorList>
            <person name="Kaur S."/>
            <person name="Stinson S.A."/>
            <person name="diCenzo G.C."/>
        </authorList>
    </citation>
    <scope>NUCLEOTIDE SEQUENCE</scope>
    <source>
        <strain evidence="1">QUZm001</strain>
    </source>
</reference>
<proteinExistence type="predicted"/>
<gene>
    <name evidence="1" type="ORF">Zmor_012949</name>
</gene>
<name>A0AA38IGU7_9CUCU</name>
<evidence type="ECO:0000313" key="1">
    <source>
        <dbReference type="EMBL" id="KAJ3653712.1"/>
    </source>
</evidence>
<accession>A0AA38IGU7</accession>
<evidence type="ECO:0000313" key="2">
    <source>
        <dbReference type="Proteomes" id="UP001168821"/>
    </source>
</evidence>
<keyword evidence="2" id="KW-1185">Reference proteome</keyword>